<dbReference type="EMBL" id="FOJN01000016">
    <property type="protein sequence ID" value="SFA60864.1"/>
    <property type="molecule type" value="Genomic_DNA"/>
</dbReference>
<organism evidence="1 2">
    <name type="scientific">Rhodococcoides kroppenstedtii</name>
    <dbReference type="NCBI Taxonomy" id="293050"/>
    <lineage>
        <taxon>Bacteria</taxon>
        <taxon>Bacillati</taxon>
        <taxon>Actinomycetota</taxon>
        <taxon>Actinomycetes</taxon>
        <taxon>Mycobacteriales</taxon>
        <taxon>Nocardiaceae</taxon>
        <taxon>Rhodococcoides</taxon>
    </lineage>
</organism>
<protein>
    <submittedName>
        <fullName evidence="1">Uncharacterized protein</fullName>
    </submittedName>
</protein>
<dbReference type="RefSeq" id="WP_074922318.1">
    <property type="nucleotide sequence ID" value="NZ_FOJN01000016.1"/>
</dbReference>
<gene>
    <name evidence="1" type="ORF">SAMN05444374_11644</name>
</gene>
<dbReference type="Proteomes" id="UP000182054">
    <property type="component" value="Unassembled WGS sequence"/>
</dbReference>
<proteinExistence type="predicted"/>
<dbReference type="AlphaFoldDB" id="A0A1I0U9Z9"/>
<accession>A0A1I0U9Z9</accession>
<reference evidence="1 2" key="1">
    <citation type="submission" date="2016-10" db="EMBL/GenBank/DDBJ databases">
        <authorList>
            <person name="de Groot N.N."/>
        </authorList>
    </citation>
    <scope>NUCLEOTIDE SEQUENCE [LARGE SCALE GENOMIC DNA]</scope>
    <source>
        <strain evidence="1 2">DSM 44908</strain>
    </source>
</reference>
<sequence length="236" mass="26251">MSRTVQVHRDLAYLEESWPHVVNCKLPGTARSWVETPQVGELTPEAADRLGKKGVPRAAPATVFVLDLLADYARIADDVARTVVDVADLGAQFLPLNAASKDPRPWLHVIATWVSQAHDRDDKTIPWVDAMIHPIVSATARLLGDVRSGQVLNGVCPWCQGRTATGLGERTLQIRYPDPDDKDDEPLIFCFGVNCRPPSAACGQQWRGHPAWVQREWNWLAEQLIQIPSNRTREAV</sequence>
<dbReference type="GeneID" id="85487854"/>
<name>A0A1I0U9Z9_9NOCA</name>
<evidence type="ECO:0000313" key="2">
    <source>
        <dbReference type="Proteomes" id="UP000182054"/>
    </source>
</evidence>
<evidence type="ECO:0000313" key="1">
    <source>
        <dbReference type="EMBL" id="SFA60864.1"/>
    </source>
</evidence>